<reference evidence="5" key="1">
    <citation type="journal article" date="2011" name="MBio">
        <title>Novel metabolic attributes of the genus Cyanothece, comprising a group of unicellular nitrogen-fixing Cyanobacteria.</title>
        <authorList>
            <person name="Bandyopadhyay A."/>
            <person name="Elvitigala T."/>
            <person name="Welsh E."/>
            <person name="Stockel J."/>
            <person name="Liberton M."/>
            <person name="Min H."/>
            <person name="Sherman L.A."/>
            <person name="Pakrasi H.B."/>
        </authorList>
    </citation>
    <scope>NUCLEOTIDE SEQUENCE [LARGE SCALE GENOMIC DNA]</scope>
    <source>
        <strain evidence="5">PCC 7822</strain>
    </source>
</reference>
<dbReference type="KEGG" id="cyj:Cyan7822_1527"/>
<evidence type="ECO:0000313" key="5">
    <source>
        <dbReference type="Proteomes" id="UP000008206"/>
    </source>
</evidence>
<dbReference type="eggNOG" id="COG0758">
    <property type="taxonomic scope" value="Bacteria"/>
</dbReference>
<dbReference type="eggNOG" id="COG0322">
    <property type="taxonomic scope" value="Bacteria"/>
</dbReference>
<dbReference type="SUPFAM" id="SSF102405">
    <property type="entry name" value="MCP/YpsA-like"/>
    <property type="match status" value="1"/>
</dbReference>
<protein>
    <submittedName>
        <fullName evidence="4">DNA protecting protein DprA</fullName>
    </submittedName>
</protein>
<feature type="domain" description="DprA winged helix" evidence="3">
    <location>
        <begin position="344"/>
        <end position="397"/>
    </location>
</feature>
<keyword evidence="5" id="KW-1185">Reference proteome</keyword>
<gene>
    <name evidence="4" type="ordered locus">Cyan7822_1527</name>
</gene>
<dbReference type="Gene3D" id="3.40.50.450">
    <property type="match status" value="1"/>
</dbReference>
<dbReference type="Gene3D" id="1.10.10.10">
    <property type="entry name" value="Winged helix-like DNA-binding domain superfamily/Winged helix DNA-binding domain"/>
    <property type="match status" value="1"/>
</dbReference>
<evidence type="ECO:0000313" key="4">
    <source>
        <dbReference type="EMBL" id="ADN13521.1"/>
    </source>
</evidence>
<dbReference type="GO" id="GO:0009294">
    <property type="term" value="P:DNA-mediated transformation"/>
    <property type="evidence" value="ECO:0007669"/>
    <property type="project" value="InterPro"/>
</dbReference>
<evidence type="ECO:0000259" key="2">
    <source>
        <dbReference type="Pfam" id="PF02481"/>
    </source>
</evidence>
<dbReference type="InterPro" id="IPR057666">
    <property type="entry name" value="DrpA_SLOG"/>
</dbReference>
<evidence type="ECO:0000256" key="1">
    <source>
        <dbReference type="ARBA" id="ARBA00006525"/>
    </source>
</evidence>
<dbReference type="InterPro" id="IPR010994">
    <property type="entry name" value="RuvA_2-like"/>
</dbReference>
<dbReference type="Pfam" id="PF17782">
    <property type="entry name" value="WHD_DprA"/>
    <property type="match status" value="1"/>
</dbReference>
<sequence>MTEGMFKNTLNKNFGSLGSQEKKESKLSIERAYWVAWSQISGIGPVLLKRIYQHFQSLEIAWSASTAELGAVEGLGKRILAAISETRSKLNPEQFLQQHMQKNPYFWTPADSEYPQLLWEIPSPPPVLYYRGQVKAEENQGITPMIAIVGTRYPTEHGRRWTHKISSTLAQQGFTVVSGMAAGIDGQAHRSCLENGGRTLAVLGTGVDIAYPSSHRQLHQEIQQQGLLLSEYSQGTKVDRSNFPARNRIIAGLCRAILVMEAPLKSGALITARYGNEFGRDVYTLPNSPEVEEAKGCLKLLHQGAEVIVEVEELLESLGAMPNLDTEKQKQLSIFEQTPIKAMPDLSIQLTEVLQAVGVEPTAFDLIVQKTGLCTGEVSAALLQLELFGVIAQLPGMRYQRT</sequence>
<dbReference type="InterPro" id="IPR036388">
    <property type="entry name" value="WH-like_DNA-bd_sf"/>
</dbReference>
<dbReference type="AlphaFoldDB" id="E0U5D1"/>
<dbReference type="SUPFAM" id="SSF47781">
    <property type="entry name" value="RuvA domain 2-like"/>
    <property type="match status" value="1"/>
</dbReference>
<dbReference type="STRING" id="497965.Cyan7822_1527"/>
<organism evidence="4 5">
    <name type="scientific">Gloeothece verrucosa (strain PCC 7822)</name>
    <name type="common">Cyanothece sp. (strain PCC 7822)</name>
    <dbReference type="NCBI Taxonomy" id="497965"/>
    <lineage>
        <taxon>Bacteria</taxon>
        <taxon>Bacillati</taxon>
        <taxon>Cyanobacteriota</taxon>
        <taxon>Cyanophyceae</taxon>
        <taxon>Oscillatoriophycideae</taxon>
        <taxon>Chroococcales</taxon>
        <taxon>Aphanothecaceae</taxon>
        <taxon>Gloeothece</taxon>
        <taxon>Gloeothece verrucosa</taxon>
    </lineage>
</organism>
<dbReference type="PANTHER" id="PTHR43022:SF1">
    <property type="entry name" value="PROTEIN SMF"/>
    <property type="match status" value="1"/>
</dbReference>
<dbReference type="Proteomes" id="UP000008206">
    <property type="component" value="Chromosome"/>
</dbReference>
<dbReference type="InterPro" id="IPR003488">
    <property type="entry name" value="DprA"/>
</dbReference>
<name>E0U5D1_GLOV7</name>
<dbReference type="EMBL" id="CP002198">
    <property type="protein sequence ID" value="ADN13521.1"/>
    <property type="molecule type" value="Genomic_DNA"/>
</dbReference>
<comment type="similarity">
    <text evidence="1">Belongs to the DprA/Smf family.</text>
</comment>
<feature type="domain" description="Smf/DprA SLOG" evidence="2">
    <location>
        <begin position="106"/>
        <end position="318"/>
    </location>
</feature>
<dbReference type="NCBIfam" id="TIGR00732">
    <property type="entry name" value="dprA"/>
    <property type="match status" value="1"/>
</dbReference>
<accession>E0U5D1</accession>
<dbReference type="HOGENOM" id="CLU_029601_1_1_3"/>
<evidence type="ECO:0000259" key="3">
    <source>
        <dbReference type="Pfam" id="PF17782"/>
    </source>
</evidence>
<proteinExistence type="inferred from homology"/>
<dbReference type="InterPro" id="IPR041614">
    <property type="entry name" value="DprA_WH"/>
</dbReference>
<dbReference type="Pfam" id="PF02481">
    <property type="entry name" value="DNA_processg_A"/>
    <property type="match status" value="1"/>
</dbReference>
<dbReference type="PANTHER" id="PTHR43022">
    <property type="entry name" value="PROTEIN SMF"/>
    <property type="match status" value="1"/>
</dbReference>